<keyword evidence="1" id="KW-1133">Transmembrane helix</keyword>
<feature type="transmembrane region" description="Helical" evidence="1">
    <location>
        <begin position="91"/>
        <end position="112"/>
    </location>
</feature>
<feature type="transmembrane region" description="Helical" evidence="1">
    <location>
        <begin position="361"/>
        <end position="376"/>
    </location>
</feature>
<dbReference type="Proteomes" id="UP000290204">
    <property type="component" value="Unassembled WGS sequence"/>
</dbReference>
<dbReference type="AlphaFoldDB" id="A0A4Q1CHL5"/>
<organism evidence="2 3">
    <name type="scientific">Lacibacter luteus</name>
    <dbReference type="NCBI Taxonomy" id="2508719"/>
    <lineage>
        <taxon>Bacteria</taxon>
        <taxon>Pseudomonadati</taxon>
        <taxon>Bacteroidota</taxon>
        <taxon>Chitinophagia</taxon>
        <taxon>Chitinophagales</taxon>
        <taxon>Chitinophagaceae</taxon>
        <taxon>Lacibacter</taxon>
    </lineage>
</organism>
<proteinExistence type="predicted"/>
<evidence type="ECO:0000313" key="3">
    <source>
        <dbReference type="Proteomes" id="UP000290204"/>
    </source>
</evidence>
<evidence type="ECO:0000256" key="1">
    <source>
        <dbReference type="SAM" id="Phobius"/>
    </source>
</evidence>
<gene>
    <name evidence="2" type="ORF">ESA94_12285</name>
</gene>
<feature type="transmembrane region" description="Helical" evidence="1">
    <location>
        <begin position="278"/>
        <end position="300"/>
    </location>
</feature>
<keyword evidence="1" id="KW-0472">Membrane</keyword>
<protein>
    <recommendedName>
        <fullName evidence="4">Glycosyltransferase RgtA/B/C/D-like domain-containing protein</fullName>
    </recommendedName>
</protein>
<feature type="transmembrane region" description="Helical" evidence="1">
    <location>
        <begin position="238"/>
        <end position="258"/>
    </location>
</feature>
<feature type="transmembrane region" description="Helical" evidence="1">
    <location>
        <begin position="334"/>
        <end position="354"/>
    </location>
</feature>
<name>A0A4Q1CHL5_9BACT</name>
<comment type="caution">
    <text evidence="2">The sequence shown here is derived from an EMBL/GenBank/DDBJ whole genome shotgun (WGS) entry which is preliminary data.</text>
</comment>
<feature type="transmembrane region" description="Helical" evidence="1">
    <location>
        <begin position="184"/>
        <end position="203"/>
    </location>
</feature>
<feature type="transmembrane region" description="Helical" evidence="1">
    <location>
        <begin position="149"/>
        <end position="172"/>
    </location>
</feature>
<accession>A0A4Q1CHL5</accession>
<sequence>MKRIKQHFNPWAIASIIVCGLLFLLQLFFIERSQWTGDYWEHNAVIKELSLHLQQPGHPILNVDVPHAFFSPYSVFLGAIISLTGIQVSTLLNLAMIANLLLFFSAVYLLATMFISEKKDHAKAFLLLLILTLFFWGSQAPLYSSFFHFSSFTLTLSYPSTFAFICSVYAAAVSKQLLIVSSSVRKELALTVVLSCLLFIIGLTHPLTVLFTGSLILCVYLSILQQQKFNQQFIFKKTTYLVGAGALALTLAGFWPYYPFFSLITYAESGNQFHSDSLVLYQHIAWKIFPVFLLPVLVLFTQSLNWKKEWPLYVSLLLLLLIYAVGFYTKSYGLGRMLAFAVIVIHLLLVKNLLLIRKAKAIWFTLIFILTLPYLFQTKNIFRSLNNERRQIASDSTSFQQAGHSAKADALSFLEPILEKRSSIVLTDLQTGLFIPALGGKVVAAVYPVYWVNDADQRKEQVTLFFSNKASQQDRLNTIYQHRPDYILLTPSTSYLFPRLAAFIESDPVAVKQGISLYQVKTYH</sequence>
<evidence type="ECO:0000313" key="2">
    <source>
        <dbReference type="EMBL" id="RXK59827.1"/>
    </source>
</evidence>
<reference evidence="2 3" key="1">
    <citation type="submission" date="2019-01" db="EMBL/GenBank/DDBJ databases">
        <title>Lacibacter sp. strain TTM-7.</title>
        <authorList>
            <person name="Chen W.-M."/>
        </authorList>
    </citation>
    <scope>NUCLEOTIDE SEQUENCE [LARGE SCALE GENOMIC DNA]</scope>
    <source>
        <strain evidence="2 3">TTM-7</strain>
    </source>
</reference>
<dbReference type="EMBL" id="SDHW01000003">
    <property type="protein sequence ID" value="RXK59827.1"/>
    <property type="molecule type" value="Genomic_DNA"/>
</dbReference>
<evidence type="ECO:0008006" key="4">
    <source>
        <dbReference type="Google" id="ProtNLM"/>
    </source>
</evidence>
<dbReference type="RefSeq" id="WP_129131201.1">
    <property type="nucleotide sequence ID" value="NZ_SDHW01000003.1"/>
</dbReference>
<feature type="transmembrane region" description="Helical" evidence="1">
    <location>
        <begin position="124"/>
        <end position="143"/>
    </location>
</feature>
<dbReference type="OrthoDB" id="4337748at2"/>
<feature type="transmembrane region" description="Helical" evidence="1">
    <location>
        <begin position="12"/>
        <end position="30"/>
    </location>
</feature>
<keyword evidence="3" id="KW-1185">Reference proteome</keyword>
<feature type="transmembrane region" description="Helical" evidence="1">
    <location>
        <begin position="312"/>
        <end position="328"/>
    </location>
</feature>
<keyword evidence="1" id="KW-0812">Transmembrane</keyword>